<protein>
    <submittedName>
        <fullName evidence="2">DUF3710 domain-containing protein</fullName>
    </submittedName>
</protein>
<evidence type="ECO:0000256" key="1">
    <source>
        <dbReference type="SAM" id="MobiDB-lite"/>
    </source>
</evidence>
<feature type="compositionally biased region" description="Basic and acidic residues" evidence="1">
    <location>
        <begin position="259"/>
        <end position="271"/>
    </location>
</feature>
<feature type="compositionally biased region" description="Acidic residues" evidence="1">
    <location>
        <begin position="21"/>
        <end position="32"/>
    </location>
</feature>
<keyword evidence="3" id="KW-1185">Reference proteome</keyword>
<reference evidence="2 3" key="1">
    <citation type="journal article" date="2019" name="Int. J. Syst. Evol. Microbiol.">
        <title>The Global Catalogue of Microorganisms (GCM) 10K type strain sequencing project: providing services to taxonomists for standard genome sequencing and annotation.</title>
        <authorList>
            <consortium name="The Broad Institute Genomics Platform"/>
            <consortium name="The Broad Institute Genome Sequencing Center for Infectious Disease"/>
            <person name="Wu L."/>
            <person name="Ma J."/>
        </authorList>
    </citation>
    <scope>NUCLEOTIDE SEQUENCE [LARGE SCALE GENOMIC DNA]</scope>
    <source>
        <strain evidence="2 3">JCM 15628</strain>
    </source>
</reference>
<dbReference type="Proteomes" id="UP001500013">
    <property type="component" value="Unassembled WGS sequence"/>
</dbReference>
<name>A0ABN2RQU5_9MICO</name>
<accession>A0ABN2RQU5</accession>
<proteinExistence type="predicted"/>
<dbReference type="Pfam" id="PF12502">
    <property type="entry name" value="DUF3710"/>
    <property type="match status" value="1"/>
</dbReference>
<evidence type="ECO:0000313" key="2">
    <source>
        <dbReference type="EMBL" id="GAA1973283.1"/>
    </source>
</evidence>
<evidence type="ECO:0000313" key="3">
    <source>
        <dbReference type="Proteomes" id="UP001500013"/>
    </source>
</evidence>
<comment type="caution">
    <text evidence="2">The sequence shown here is derived from an EMBL/GenBank/DDBJ whole genome shotgun (WGS) entry which is preliminary data.</text>
</comment>
<organism evidence="2 3">
    <name type="scientific">Terrabacter lapilli</name>
    <dbReference type="NCBI Taxonomy" id="436231"/>
    <lineage>
        <taxon>Bacteria</taxon>
        <taxon>Bacillati</taxon>
        <taxon>Actinomycetota</taxon>
        <taxon>Actinomycetes</taxon>
        <taxon>Micrococcales</taxon>
        <taxon>Intrasporangiaceae</taxon>
        <taxon>Terrabacter</taxon>
    </lineage>
</organism>
<dbReference type="InterPro" id="IPR022183">
    <property type="entry name" value="DUF3710"/>
</dbReference>
<feature type="region of interest" description="Disordered" evidence="1">
    <location>
        <begin position="231"/>
        <end position="271"/>
    </location>
</feature>
<dbReference type="EMBL" id="BAAAPU010000003">
    <property type="protein sequence ID" value="GAA1973283.1"/>
    <property type="molecule type" value="Genomic_DNA"/>
</dbReference>
<sequence>MGLFSRGKSKDRPDTSAVDADGADDLNDDIDSAVEHGIDRDIDAAEVEHDGADRNPSGDGTAGPLDRSQVADDSDYLNLGAIWLRGQQGMELRLEVNEQEQQITGVTAVLGESAVQLQAFAAPRTEGVWVDIRNEIAASIVEAGGTAEVMTGEFGEELLTRMPQAGPDGRTVFMPARFVGIDGPRWFLRAVVSGRASIEPAAAEAVHEVIRTTVIDRGNEAMPPRELLPLRLPEAESAEPVDQPAEPGAEGPGNVSDLKPFERGPEITEVR</sequence>
<feature type="compositionally biased region" description="Basic and acidic residues" evidence="1">
    <location>
        <begin position="33"/>
        <end position="53"/>
    </location>
</feature>
<dbReference type="RefSeq" id="WP_344059376.1">
    <property type="nucleotide sequence ID" value="NZ_BAAAPU010000003.1"/>
</dbReference>
<feature type="region of interest" description="Disordered" evidence="1">
    <location>
        <begin position="1"/>
        <end position="70"/>
    </location>
</feature>
<gene>
    <name evidence="2" type="ORF">GCM10009817_11890</name>
</gene>